<dbReference type="PROSITE" id="PS50905">
    <property type="entry name" value="FERRITIN_LIKE"/>
    <property type="match status" value="1"/>
</dbReference>
<dbReference type="OrthoDB" id="6363126at2759"/>
<proteinExistence type="inferred from homology"/>
<evidence type="ECO:0000256" key="1">
    <source>
        <dbReference type="ARBA" id="ARBA00007513"/>
    </source>
</evidence>
<dbReference type="EMBL" id="OU896713">
    <property type="protein sequence ID" value="CAH1176786.1"/>
    <property type="molecule type" value="Genomic_DNA"/>
</dbReference>
<dbReference type="InterPro" id="IPR009040">
    <property type="entry name" value="Ferritin-like_diiron"/>
</dbReference>
<dbReference type="GO" id="GO:0006826">
    <property type="term" value="P:iron ion transport"/>
    <property type="evidence" value="ECO:0007669"/>
    <property type="project" value="InterPro"/>
</dbReference>
<dbReference type="GO" id="GO:0008199">
    <property type="term" value="F:ferric iron binding"/>
    <property type="evidence" value="ECO:0007669"/>
    <property type="project" value="InterPro"/>
</dbReference>
<feature type="binding site" evidence="5">
    <location>
        <position position="200"/>
    </location>
    <ligand>
        <name>Fe cation</name>
        <dbReference type="ChEBI" id="CHEBI:24875"/>
        <label>1</label>
    </ligand>
</feature>
<evidence type="ECO:0000259" key="7">
    <source>
        <dbReference type="PROSITE" id="PS50905"/>
    </source>
</evidence>
<dbReference type="SUPFAM" id="SSF47240">
    <property type="entry name" value="Ferritin-like"/>
    <property type="match status" value="1"/>
</dbReference>
<protein>
    <recommendedName>
        <fullName evidence="6">Ferritin</fullName>
    </recommendedName>
</protein>
<dbReference type="InterPro" id="IPR009078">
    <property type="entry name" value="Ferritin-like_SF"/>
</dbReference>
<keyword evidence="2 6" id="KW-0409">Iron storage</keyword>
<evidence type="ECO:0000313" key="8">
    <source>
        <dbReference type="EMBL" id="CAH1176786.1"/>
    </source>
</evidence>
<dbReference type="CDD" id="cd01056">
    <property type="entry name" value="Euk_Ferritin"/>
    <property type="match status" value="1"/>
</dbReference>
<organism evidence="8 9">
    <name type="scientific">Phaedon cochleariae</name>
    <name type="common">Mustard beetle</name>
    <dbReference type="NCBI Taxonomy" id="80249"/>
    <lineage>
        <taxon>Eukaryota</taxon>
        <taxon>Metazoa</taxon>
        <taxon>Ecdysozoa</taxon>
        <taxon>Arthropoda</taxon>
        <taxon>Hexapoda</taxon>
        <taxon>Insecta</taxon>
        <taxon>Pterygota</taxon>
        <taxon>Neoptera</taxon>
        <taxon>Endopterygota</taxon>
        <taxon>Coleoptera</taxon>
        <taxon>Polyphaga</taxon>
        <taxon>Cucujiformia</taxon>
        <taxon>Chrysomeloidea</taxon>
        <taxon>Chrysomelidae</taxon>
        <taxon>Chrysomelinae</taxon>
        <taxon>Chrysomelini</taxon>
        <taxon>Phaedon</taxon>
    </lineage>
</organism>
<dbReference type="PANTHER" id="PTHR11431:SF51">
    <property type="entry name" value="FERRITIN"/>
    <property type="match status" value="1"/>
</dbReference>
<comment type="similarity">
    <text evidence="1 6">Belongs to the ferritin family.</text>
</comment>
<dbReference type="Gene3D" id="1.20.1260.10">
    <property type="match status" value="1"/>
</dbReference>
<dbReference type="GO" id="GO:0006879">
    <property type="term" value="P:intracellular iron ion homeostasis"/>
    <property type="evidence" value="ECO:0007669"/>
    <property type="project" value="UniProtKB-KW"/>
</dbReference>
<feature type="binding site" evidence="5">
    <location>
        <position position="151"/>
    </location>
    <ligand>
        <name>Fe cation</name>
        <dbReference type="ChEBI" id="CHEBI:24875"/>
        <label>1</label>
    </ligand>
</feature>
<evidence type="ECO:0000256" key="3">
    <source>
        <dbReference type="ARBA" id="ARBA00022723"/>
    </source>
</evidence>
<evidence type="ECO:0000256" key="2">
    <source>
        <dbReference type="ARBA" id="ARBA00022434"/>
    </source>
</evidence>
<evidence type="ECO:0000313" key="9">
    <source>
        <dbReference type="Proteomes" id="UP001153737"/>
    </source>
</evidence>
<sequence>MVLVLFLVRTTFRAIFVCTEIGGRAEYIFRVFRFVVIRDYAGEIPGIMIMKSFIVIAVFFCAAASASEDYCYKDVVEACKTTSKKYTTGLNCTAKYGAIDAVQADLQKYANLHLVRSFEYLLMSTHFANYEKNRPGFEKLFRGLSDDKWSHGIEVIKYIAKRGGEMNFNVVGDDLLQEAEEDRSFELYELSAIARALDNEKRFALEAHHIHSEATRKSKSFHDPEISDYLEKEHVHKDRDLVRKLAGYTTDLSALLNGPDSSLSLFLFDDYLQKQ</sequence>
<keyword evidence="4 5" id="KW-0408">Iron</keyword>
<name>A0A9P0GQE4_PHACE</name>
<dbReference type="InterPro" id="IPR008331">
    <property type="entry name" value="Ferritin_DPS_dom"/>
</dbReference>
<reference evidence="8" key="2">
    <citation type="submission" date="2022-10" db="EMBL/GenBank/DDBJ databases">
        <authorList>
            <consortium name="ENA_rothamsted_submissions"/>
            <consortium name="culmorum"/>
            <person name="King R."/>
        </authorList>
    </citation>
    <scope>NUCLEOTIDE SEQUENCE</scope>
</reference>
<dbReference type="Proteomes" id="UP001153737">
    <property type="component" value="Chromosome 7"/>
</dbReference>
<keyword evidence="3 5" id="KW-0479">Metal-binding</keyword>
<dbReference type="InterPro" id="IPR001519">
    <property type="entry name" value="Ferritin"/>
</dbReference>
<evidence type="ECO:0000256" key="4">
    <source>
        <dbReference type="ARBA" id="ARBA00023004"/>
    </source>
</evidence>
<feature type="domain" description="Ferritin-like diiron" evidence="7">
    <location>
        <begin position="96"/>
        <end position="256"/>
    </location>
</feature>
<accession>A0A9P0GQE4</accession>
<dbReference type="AlphaFoldDB" id="A0A9P0GQE4"/>
<dbReference type="GO" id="GO:0008198">
    <property type="term" value="F:ferrous iron binding"/>
    <property type="evidence" value="ECO:0007669"/>
    <property type="project" value="TreeGrafter"/>
</dbReference>
<gene>
    <name evidence="8" type="ORF">PHAECO_LOCUS10741</name>
</gene>
<dbReference type="GO" id="GO:0005737">
    <property type="term" value="C:cytoplasm"/>
    <property type="evidence" value="ECO:0007669"/>
    <property type="project" value="TreeGrafter"/>
</dbReference>
<reference evidence="8" key="1">
    <citation type="submission" date="2022-01" db="EMBL/GenBank/DDBJ databases">
        <authorList>
            <person name="King R."/>
        </authorList>
    </citation>
    <scope>NUCLEOTIDE SEQUENCE</scope>
</reference>
<evidence type="ECO:0000256" key="5">
    <source>
        <dbReference type="PIRSR" id="PIRSR601519-1"/>
    </source>
</evidence>
<comment type="function">
    <text evidence="6">Stores iron in a soluble, non-toxic, readily available form. Important for iron homeostasis. Iron is taken up in the ferrous form and deposited as ferric hydroxides after oxidation.</text>
</comment>
<keyword evidence="9" id="KW-1185">Reference proteome</keyword>
<evidence type="ECO:0000256" key="6">
    <source>
        <dbReference type="RuleBase" id="RU361145"/>
    </source>
</evidence>
<dbReference type="InterPro" id="IPR012347">
    <property type="entry name" value="Ferritin-like"/>
</dbReference>
<dbReference type="PANTHER" id="PTHR11431">
    <property type="entry name" value="FERRITIN"/>
    <property type="match status" value="1"/>
</dbReference>
<dbReference type="Pfam" id="PF00210">
    <property type="entry name" value="Ferritin"/>
    <property type="match status" value="1"/>
</dbReference>